<dbReference type="Proteomes" id="UP000650833">
    <property type="component" value="Unassembled WGS sequence"/>
</dbReference>
<proteinExistence type="predicted"/>
<dbReference type="OrthoDB" id="3363059at2759"/>
<reference evidence="1" key="1">
    <citation type="submission" date="2020-12" db="EMBL/GenBank/DDBJ databases">
        <title>Metabolic potential, ecology and presence of endohyphal bacteria is reflected in genomic diversity of Mucoromycotina.</title>
        <authorList>
            <person name="Muszewska A."/>
            <person name="Okrasinska A."/>
            <person name="Steczkiewicz K."/>
            <person name="Drgas O."/>
            <person name="Orlowska M."/>
            <person name="Perlinska-Lenart U."/>
            <person name="Aleksandrzak-Piekarczyk T."/>
            <person name="Szatraj K."/>
            <person name="Zielenkiewicz U."/>
            <person name="Pilsyk S."/>
            <person name="Malc E."/>
            <person name="Mieczkowski P."/>
            <person name="Kruszewska J.S."/>
            <person name="Biernat P."/>
            <person name="Pawlowska J."/>
        </authorList>
    </citation>
    <scope>NUCLEOTIDE SEQUENCE</scope>
    <source>
        <strain evidence="1">CBS 226.32</strain>
    </source>
</reference>
<name>A0A8H7RPV8_9FUNG</name>
<sequence length="344" mass="39786">MNPQVEHDLATKYSEFKNTAAKIGLEEALVQYKTVGQQDWKFEVLCELYFIQLTVQTEPIDRANKNIRSVTRLLNNEAFLKENGMLVMEIIELFDDFEGQSGNMSTWKFLLEGFIHLPTRLEIIKGLAKNNEIVYKEFIDHLLHCVHRLDSRYSIQLSEMIYKVIEEYPEYAFVVRFKLAEMQILPDLITRLTVVYCRDTVEFLNGIFYTKSAWFLAQSVNSGQYFVKMKNRIMADIEASVKLNEQMNPVAVSFAIRALVGIVAYFGIKLNETEVAVCIKVLGKTQSERHNELSKVLSQLLQSEISEMPLLILVYFQTDAIQQVEDTIRSVLSMQVPIRKLNNK</sequence>
<organism evidence="1 2">
    <name type="scientific">Mucor plumbeus</name>
    <dbReference type="NCBI Taxonomy" id="97098"/>
    <lineage>
        <taxon>Eukaryota</taxon>
        <taxon>Fungi</taxon>
        <taxon>Fungi incertae sedis</taxon>
        <taxon>Mucoromycota</taxon>
        <taxon>Mucoromycotina</taxon>
        <taxon>Mucoromycetes</taxon>
        <taxon>Mucorales</taxon>
        <taxon>Mucorineae</taxon>
        <taxon>Mucoraceae</taxon>
        <taxon>Mucor</taxon>
    </lineage>
</organism>
<gene>
    <name evidence="1" type="ORF">INT46_000836</name>
</gene>
<evidence type="ECO:0000313" key="2">
    <source>
        <dbReference type="Proteomes" id="UP000650833"/>
    </source>
</evidence>
<dbReference type="EMBL" id="JAEPRC010000034">
    <property type="protein sequence ID" value="KAG2213661.1"/>
    <property type="molecule type" value="Genomic_DNA"/>
</dbReference>
<dbReference type="AlphaFoldDB" id="A0A8H7RPV8"/>
<accession>A0A8H7RPV8</accession>
<protein>
    <submittedName>
        <fullName evidence="1">Uncharacterized protein</fullName>
    </submittedName>
</protein>
<evidence type="ECO:0000313" key="1">
    <source>
        <dbReference type="EMBL" id="KAG2213661.1"/>
    </source>
</evidence>
<comment type="caution">
    <text evidence="1">The sequence shown here is derived from an EMBL/GenBank/DDBJ whole genome shotgun (WGS) entry which is preliminary data.</text>
</comment>
<keyword evidence="2" id="KW-1185">Reference proteome</keyword>